<keyword evidence="3" id="KW-1185">Reference proteome</keyword>
<protein>
    <submittedName>
        <fullName evidence="2">Chemotaxis protein CheW</fullName>
    </submittedName>
</protein>
<comment type="caution">
    <text evidence="2">The sequence shown here is derived from an EMBL/GenBank/DDBJ whole genome shotgun (WGS) entry which is preliminary data.</text>
</comment>
<dbReference type="PROSITE" id="PS50851">
    <property type="entry name" value="CHEW"/>
    <property type="match status" value="1"/>
</dbReference>
<dbReference type="EMBL" id="QWEY01000005">
    <property type="protein sequence ID" value="RGP37258.1"/>
    <property type="molecule type" value="Genomic_DNA"/>
</dbReference>
<evidence type="ECO:0000313" key="3">
    <source>
        <dbReference type="Proteomes" id="UP000284547"/>
    </source>
</evidence>
<accession>A0A411Z2G4</accession>
<evidence type="ECO:0000259" key="1">
    <source>
        <dbReference type="PROSITE" id="PS50851"/>
    </source>
</evidence>
<dbReference type="PANTHER" id="PTHR22617:SF23">
    <property type="entry name" value="CHEMOTAXIS PROTEIN CHEW"/>
    <property type="match status" value="1"/>
</dbReference>
<dbReference type="Proteomes" id="UP000284547">
    <property type="component" value="Unassembled WGS sequence"/>
</dbReference>
<reference evidence="2 3" key="1">
    <citation type="submission" date="2018-08" db="EMBL/GenBank/DDBJ databases">
        <title>Flavobacterium tibetense sp. nov., isolated from a wetland YonghuCo on Tibetan Plateau.</title>
        <authorList>
            <person name="Phurbu D."/>
            <person name="Lu H."/>
            <person name="Xing P."/>
        </authorList>
    </citation>
    <scope>NUCLEOTIDE SEQUENCE [LARGE SCALE GENOMIC DNA]</scope>
    <source>
        <strain evidence="2 3">DJC</strain>
    </source>
</reference>
<sequence>MRASGFATDPDIRELVAFRTAGQDFCIDILSVREIRGWSRPALLPHAPTYVQGVINLRGAVVPILDLARRLGLEPIEDTDRNVIIVAAIQNRTVGLLVEAVTDILTVPASGVQPTPDLASETTRNMLRGVVVQDSRLIRLLDVAQLLPQADDVAA</sequence>
<proteinExistence type="predicted"/>
<dbReference type="GO" id="GO:0005829">
    <property type="term" value="C:cytosol"/>
    <property type="evidence" value="ECO:0007669"/>
    <property type="project" value="TreeGrafter"/>
</dbReference>
<dbReference type="Pfam" id="PF01584">
    <property type="entry name" value="CheW"/>
    <property type="match status" value="1"/>
</dbReference>
<dbReference type="Gene3D" id="2.40.50.180">
    <property type="entry name" value="CheA-289, Domain 4"/>
    <property type="match status" value="1"/>
</dbReference>
<dbReference type="AlphaFoldDB" id="A0A411Z2G4"/>
<dbReference type="InterPro" id="IPR039315">
    <property type="entry name" value="CheW"/>
</dbReference>
<dbReference type="OrthoDB" id="9794382at2"/>
<dbReference type="Gene3D" id="2.30.30.40">
    <property type="entry name" value="SH3 Domains"/>
    <property type="match status" value="1"/>
</dbReference>
<dbReference type="SMART" id="SM00260">
    <property type="entry name" value="CheW"/>
    <property type="match status" value="1"/>
</dbReference>
<dbReference type="CDD" id="cd00732">
    <property type="entry name" value="CheW"/>
    <property type="match status" value="1"/>
</dbReference>
<dbReference type="GO" id="GO:0006935">
    <property type="term" value="P:chemotaxis"/>
    <property type="evidence" value="ECO:0007669"/>
    <property type="project" value="InterPro"/>
</dbReference>
<dbReference type="RefSeq" id="WP_118152227.1">
    <property type="nucleotide sequence ID" value="NZ_QWEY01000005.1"/>
</dbReference>
<dbReference type="SUPFAM" id="SSF50341">
    <property type="entry name" value="CheW-like"/>
    <property type="match status" value="1"/>
</dbReference>
<gene>
    <name evidence="2" type="ORF">D1012_11410</name>
</gene>
<organism evidence="2 3">
    <name type="scientific">Pseudotabrizicola alkalilacus</name>
    <dbReference type="NCBI Taxonomy" id="2305252"/>
    <lineage>
        <taxon>Bacteria</taxon>
        <taxon>Pseudomonadati</taxon>
        <taxon>Pseudomonadota</taxon>
        <taxon>Alphaproteobacteria</taxon>
        <taxon>Rhodobacterales</taxon>
        <taxon>Paracoccaceae</taxon>
        <taxon>Pseudotabrizicola</taxon>
    </lineage>
</organism>
<dbReference type="InterPro" id="IPR002545">
    <property type="entry name" value="CheW-lke_dom"/>
</dbReference>
<dbReference type="PANTHER" id="PTHR22617">
    <property type="entry name" value="CHEMOTAXIS SENSOR HISTIDINE KINASE-RELATED"/>
    <property type="match status" value="1"/>
</dbReference>
<dbReference type="GO" id="GO:0007165">
    <property type="term" value="P:signal transduction"/>
    <property type="evidence" value="ECO:0007669"/>
    <property type="project" value="InterPro"/>
</dbReference>
<name>A0A411Z2G4_9RHOB</name>
<evidence type="ECO:0000313" key="2">
    <source>
        <dbReference type="EMBL" id="RGP37258.1"/>
    </source>
</evidence>
<feature type="domain" description="CheW-like" evidence="1">
    <location>
        <begin position="12"/>
        <end position="152"/>
    </location>
</feature>
<dbReference type="InterPro" id="IPR036061">
    <property type="entry name" value="CheW-like_dom_sf"/>
</dbReference>